<dbReference type="AlphaFoldDB" id="A0A401G1J9"/>
<keyword evidence="1" id="KW-0812">Transmembrane</keyword>
<dbReference type="InterPro" id="IPR002035">
    <property type="entry name" value="VWF_A"/>
</dbReference>
<evidence type="ECO:0000313" key="4">
    <source>
        <dbReference type="Proteomes" id="UP000288096"/>
    </source>
</evidence>
<dbReference type="Gene3D" id="3.40.50.410">
    <property type="entry name" value="von Willebrand factor, type A domain"/>
    <property type="match status" value="1"/>
</dbReference>
<feature type="transmembrane region" description="Helical" evidence="1">
    <location>
        <begin position="371"/>
        <end position="393"/>
    </location>
</feature>
<dbReference type="RefSeq" id="WP_124330184.1">
    <property type="nucleotide sequence ID" value="NZ_BEXT01000001.1"/>
</dbReference>
<dbReference type="InterPro" id="IPR036465">
    <property type="entry name" value="vWFA_dom_sf"/>
</dbReference>
<dbReference type="SMART" id="SM00327">
    <property type="entry name" value="VWA"/>
    <property type="match status" value="1"/>
</dbReference>
<accession>A0A401G1J9</accession>
<reference evidence="4" key="1">
    <citation type="submission" date="2017-11" db="EMBL/GenBank/DDBJ databases">
        <authorList>
            <person name="Watanabe M."/>
            <person name="Kojima H."/>
        </authorList>
    </citation>
    <scope>NUCLEOTIDE SEQUENCE [LARGE SCALE GENOMIC DNA]</scope>
    <source>
        <strain evidence="4">Tokyo 01</strain>
    </source>
</reference>
<evidence type="ECO:0000313" key="3">
    <source>
        <dbReference type="EMBL" id="GBC63063.1"/>
    </source>
</evidence>
<dbReference type="OrthoDB" id="353722at2"/>
<protein>
    <recommendedName>
        <fullName evidence="2">VWFA domain-containing protein</fullName>
    </recommendedName>
</protein>
<proteinExistence type="predicted"/>
<keyword evidence="1" id="KW-1133">Transmembrane helix</keyword>
<organism evidence="3 4">
    <name type="scientific">Desulfonema ishimotonii</name>
    <dbReference type="NCBI Taxonomy" id="45657"/>
    <lineage>
        <taxon>Bacteria</taxon>
        <taxon>Pseudomonadati</taxon>
        <taxon>Thermodesulfobacteriota</taxon>
        <taxon>Desulfobacteria</taxon>
        <taxon>Desulfobacterales</taxon>
        <taxon>Desulfococcaceae</taxon>
        <taxon>Desulfonema</taxon>
    </lineage>
</organism>
<gene>
    <name evidence="3" type="ORF">DENIS_4052</name>
</gene>
<feature type="domain" description="VWFA" evidence="2">
    <location>
        <begin position="36"/>
        <end position="242"/>
    </location>
</feature>
<sequence>MIRLYSRNYYILLWALILFPILPEAAHALSEITNDDFIIILDQSGSMREKVPGNENKGYEKLPMSAYKSKGAIEGVNQIVDHIIKEGDYFALITFGNKADVLVSQQIGYDHERELIKERVIKLPFKDKKTDILAGLAKASELLNSLKTPQRRKILLMLTDGIEEPPGNSPFKEELFQKKFYKDMGDTIRFYKWDVVLVGIGEHTKENIQKIAQNLGLAVERAKTVENPNDGEELSKILVKFIDDRKNAFIQLEKKLIKLTLKPALFGGYETEYKKLPLKSFFDEDVEVILNTRQPVRFSSEGLGVSANPITLNFTPQQSQKLNLIFAYEGKRPEDGRIIGNYAFQFAEDSLRFYPYEGSYQVILPSWWEVYGLWAMLALAATLFLILLLIWIIRRVMAPEIRISVTTNGNLIGASMTIRRKKSFSIANDDFGGLSVPAKGLSCNTAARVTYLGRKQFKINAVDAAIEKDGKEYSELKLGLEKPFDLKDKSGKYLRFITIGNVAESDDDPFGGGYDSDSF</sequence>
<comment type="caution">
    <text evidence="3">The sequence shown here is derived from an EMBL/GenBank/DDBJ whole genome shotgun (WGS) entry which is preliminary data.</text>
</comment>
<dbReference type="PROSITE" id="PS50234">
    <property type="entry name" value="VWFA"/>
    <property type="match status" value="1"/>
</dbReference>
<dbReference type="CDD" id="cd00198">
    <property type="entry name" value="vWFA"/>
    <property type="match status" value="1"/>
</dbReference>
<reference evidence="4" key="2">
    <citation type="submission" date="2019-01" db="EMBL/GenBank/DDBJ databases">
        <title>Genome sequence of Desulfonema ishimotonii strain Tokyo 01.</title>
        <authorList>
            <person name="Fukui M."/>
        </authorList>
    </citation>
    <scope>NUCLEOTIDE SEQUENCE [LARGE SCALE GENOMIC DNA]</scope>
    <source>
        <strain evidence="4">Tokyo 01</strain>
    </source>
</reference>
<dbReference type="EMBL" id="BEXT01000001">
    <property type="protein sequence ID" value="GBC63063.1"/>
    <property type="molecule type" value="Genomic_DNA"/>
</dbReference>
<evidence type="ECO:0000259" key="2">
    <source>
        <dbReference type="PROSITE" id="PS50234"/>
    </source>
</evidence>
<name>A0A401G1J9_9BACT</name>
<dbReference type="Pfam" id="PF13519">
    <property type="entry name" value="VWA_2"/>
    <property type="match status" value="1"/>
</dbReference>
<dbReference type="Proteomes" id="UP000288096">
    <property type="component" value="Unassembled WGS sequence"/>
</dbReference>
<dbReference type="SUPFAM" id="SSF53300">
    <property type="entry name" value="vWA-like"/>
    <property type="match status" value="1"/>
</dbReference>
<keyword evidence="4" id="KW-1185">Reference proteome</keyword>
<keyword evidence="1" id="KW-0472">Membrane</keyword>
<evidence type="ECO:0000256" key="1">
    <source>
        <dbReference type="SAM" id="Phobius"/>
    </source>
</evidence>